<evidence type="ECO:0008006" key="6">
    <source>
        <dbReference type="Google" id="ProtNLM"/>
    </source>
</evidence>
<dbReference type="InterPro" id="IPR011659">
    <property type="entry name" value="WD40"/>
</dbReference>
<evidence type="ECO:0000256" key="2">
    <source>
        <dbReference type="SAM" id="MobiDB-lite"/>
    </source>
</evidence>
<comment type="similarity">
    <text evidence="1">Belongs to the TolB family.</text>
</comment>
<organism evidence="4 5">
    <name type="scientific">Kineosporia babensis</name>
    <dbReference type="NCBI Taxonomy" id="499548"/>
    <lineage>
        <taxon>Bacteria</taxon>
        <taxon>Bacillati</taxon>
        <taxon>Actinomycetota</taxon>
        <taxon>Actinomycetes</taxon>
        <taxon>Kineosporiales</taxon>
        <taxon>Kineosporiaceae</taxon>
        <taxon>Kineosporia</taxon>
    </lineage>
</organism>
<dbReference type="AlphaFoldDB" id="A0A9X1NJ13"/>
<evidence type="ECO:0000256" key="3">
    <source>
        <dbReference type="SAM" id="SignalP"/>
    </source>
</evidence>
<accession>A0A9X1NJ13</accession>
<evidence type="ECO:0000313" key="5">
    <source>
        <dbReference type="Proteomes" id="UP001138997"/>
    </source>
</evidence>
<comment type="caution">
    <text evidence="4">The sequence shown here is derived from an EMBL/GenBank/DDBJ whole genome shotgun (WGS) entry which is preliminary data.</text>
</comment>
<feature type="region of interest" description="Disordered" evidence="2">
    <location>
        <begin position="321"/>
        <end position="340"/>
    </location>
</feature>
<protein>
    <recommendedName>
        <fullName evidence="6">WD40 repeat protein</fullName>
    </recommendedName>
</protein>
<keyword evidence="5" id="KW-1185">Reference proteome</keyword>
<evidence type="ECO:0000313" key="4">
    <source>
        <dbReference type="EMBL" id="MCD5315952.1"/>
    </source>
</evidence>
<gene>
    <name evidence="4" type="ORF">LR394_34170</name>
</gene>
<feature type="chain" id="PRO_5040836457" description="WD40 repeat protein" evidence="3">
    <location>
        <begin position="29"/>
        <end position="391"/>
    </location>
</feature>
<proteinExistence type="inferred from homology"/>
<dbReference type="InterPro" id="IPR011042">
    <property type="entry name" value="6-blade_b-propeller_TolB-like"/>
</dbReference>
<dbReference type="RefSeq" id="WP_231448772.1">
    <property type="nucleotide sequence ID" value="NZ_JAJOMB010000025.1"/>
</dbReference>
<reference evidence="4" key="1">
    <citation type="submission" date="2021-11" db="EMBL/GenBank/DDBJ databases">
        <title>Streptomyces corallinus and Kineosporia corallina sp. nov., two new coral-derived marine actinobacteria.</title>
        <authorList>
            <person name="Buangrab K."/>
            <person name="Sutthacheep M."/>
            <person name="Yeemin T."/>
            <person name="Harunari E."/>
            <person name="Igarashi Y."/>
            <person name="Sripreechasak P."/>
            <person name="Kanchanasin P."/>
            <person name="Tanasupawat S."/>
            <person name="Phongsopitanun W."/>
        </authorList>
    </citation>
    <scope>NUCLEOTIDE SEQUENCE</scope>
    <source>
        <strain evidence="4">JCM 31032</strain>
    </source>
</reference>
<dbReference type="Pfam" id="PF07676">
    <property type="entry name" value="PD40"/>
    <property type="match status" value="1"/>
</dbReference>
<feature type="region of interest" description="Disordered" evidence="2">
    <location>
        <begin position="240"/>
        <end position="259"/>
    </location>
</feature>
<keyword evidence="3" id="KW-0732">Signal</keyword>
<dbReference type="Gene3D" id="2.120.10.30">
    <property type="entry name" value="TolB, C-terminal domain"/>
    <property type="match status" value="2"/>
</dbReference>
<dbReference type="Proteomes" id="UP001138997">
    <property type="component" value="Unassembled WGS sequence"/>
</dbReference>
<name>A0A9X1NJ13_9ACTN</name>
<sequence length="391" mass="41483">MSFHRSTRVASAAVLGLALLSVPVTAYAAPSVAQQCPPTWLGTTNNVDPQISANGRYVVFTGYGPDGEIGDRTIFLRDRKTGTTTVASDPDQVRNNILPSISADGTRISYLSKDTEDFDNEAEIWVYDRTTGERTFEGPSFTQDPAVLDADGSTLSFVQLENGSTNRQLVYARDVDADVDQLVSATADGSAANGTSYGPDISADGKHVLFSSTADDLEAEAGGTGFYVRNLETGEVTAVPRRSADSPYQNRPQFSPDGRFVLYDDPAGAWRYDLRTGRTVSAQKRGPAHTASDISKAGRQVLLRDDAGLLVRTVATGAQHRVDTLPDGSPNPDGGAFNGAITPNGRYVTFMSGATGLDAGETAESNLNIYVRDTLTGRTDLVSTTDAGGTC</sequence>
<dbReference type="PANTHER" id="PTHR36842">
    <property type="entry name" value="PROTEIN TOLB HOMOLOG"/>
    <property type="match status" value="1"/>
</dbReference>
<dbReference type="SUPFAM" id="SSF82171">
    <property type="entry name" value="DPP6 N-terminal domain-like"/>
    <property type="match status" value="1"/>
</dbReference>
<dbReference type="EMBL" id="JAJOMB010000025">
    <property type="protein sequence ID" value="MCD5315952.1"/>
    <property type="molecule type" value="Genomic_DNA"/>
</dbReference>
<evidence type="ECO:0000256" key="1">
    <source>
        <dbReference type="ARBA" id="ARBA00009820"/>
    </source>
</evidence>
<feature type="signal peptide" evidence="3">
    <location>
        <begin position="1"/>
        <end position="28"/>
    </location>
</feature>